<sequence length="164" mass="16935">MFGFGKKKKVAEDNTIYAPVTGKVIDLSEVSDPVFAQKAMGEGLGVKPSDGRIVSPVAGTVTMVASTKHALGIKMANGLEVLVHMGVDTVDLKGAPFTISVKVGDIVNGGDAIATMDLDQVRDAGLDDVIIVVITNSADKLDHLDLTAGDTTAKSQVGSVTVKN</sequence>
<dbReference type="GO" id="GO:0005886">
    <property type="term" value="C:plasma membrane"/>
    <property type="evidence" value="ECO:0007669"/>
    <property type="project" value="UniProtKB-SubCell"/>
</dbReference>
<evidence type="ECO:0000313" key="10">
    <source>
        <dbReference type="EMBL" id="OAD63983.1"/>
    </source>
</evidence>
<evidence type="ECO:0000256" key="4">
    <source>
        <dbReference type="ARBA" id="ARBA00022597"/>
    </source>
</evidence>
<evidence type="ECO:0000256" key="3">
    <source>
        <dbReference type="ARBA" id="ARBA00022448"/>
    </source>
</evidence>
<keyword evidence="11" id="KW-1185">Reference proteome</keyword>
<comment type="subcellular location">
    <subcellularLocation>
        <location evidence="2">Cell membrane</location>
        <topology evidence="2">Multi-pass membrane protein</topology>
    </subcellularLocation>
    <subcellularLocation>
        <location evidence="1">Cytoplasm</location>
    </subcellularLocation>
</comment>
<dbReference type="GO" id="GO:0016301">
    <property type="term" value="F:kinase activity"/>
    <property type="evidence" value="ECO:0007669"/>
    <property type="project" value="UniProtKB-KW"/>
</dbReference>
<dbReference type="Pfam" id="PF00358">
    <property type="entry name" value="PTS_EIIA_1"/>
    <property type="match status" value="1"/>
</dbReference>
<dbReference type="Proteomes" id="UP001275867">
    <property type="component" value="Unassembled WGS sequence"/>
</dbReference>
<evidence type="ECO:0000256" key="7">
    <source>
        <dbReference type="ARBA" id="ARBA00022777"/>
    </source>
</evidence>
<evidence type="ECO:0000259" key="8">
    <source>
        <dbReference type="PROSITE" id="PS51093"/>
    </source>
</evidence>
<organism evidence="9 12">
    <name type="scientific">Pediococcus parvulus</name>
    <dbReference type="NCBI Taxonomy" id="54062"/>
    <lineage>
        <taxon>Bacteria</taxon>
        <taxon>Bacillati</taxon>
        <taxon>Bacillota</taxon>
        <taxon>Bacilli</taxon>
        <taxon>Lactobacillales</taxon>
        <taxon>Lactobacillaceae</taxon>
        <taxon>Pediococcus</taxon>
    </lineage>
</organism>
<reference evidence="9" key="2">
    <citation type="submission" date="2019-10" db="EMBL/GenBank/DDBJ databases">
        <title>Malate fermentation in French cider.</title>
        <authorList>
            <person name="Cousin F.J."/>
            <person name="Medina Fernandez S."/>
            <person name="Misery B."/>
            <person name="Laplace J.-M."/>
            <person name="Cretenet M."/>
        </authorList>
    </citation>
    <scope>NUCLEOTIDE SEQUENCE</scope>
    <source>
        <strain evidence="9">UCMA15901</strain>
    </source>
</reference>
<dbReference type="EMBL" id="LXND01000051">
    <property type="protein sequence ID" value="OAD63983.1"/>
    <property type="molecule type" value="Genomic_DNA"/>
</dbReference>
<evidence type="ECO:0000313" key="12">
    <source>
        <dbReference type="Proteomes" id="UP001275867"/>
    </source>
</evidence>
<gene>
    <name evidence="10" type="ORF">A7K95_07415</name>
    <name evidence="9" type="ORF">GA842_02980</name>
</gene>
<evidence type="ECO:0000256" key="2">
    <source>
        <dbReference type="ARBA" id="ARBA00004651"/>
    </source>
</evidence>
<dbReference type="InterPro" id="IPR050890">
    <property type="entry name" value="PTS_EIIA_component"/>
</dbReference>
<reference evidence="10 11" key="1">
    <citation type="submission" date="2016-05" db="EMBL/GenBank/DDBJ databases">
        <title>Draft genome sequence of Pediococcus parvulus 2.6, a probiotic beta-glucan producer strain.</title>
        <authorList>
            <person name="Mohedano M.L."/>
            <person name="Perez-Ramos A."/>
            <person name="Duenas M.T."/>
            <person name="Lamontanara A."/>
            <person name="Orru L."/>
            <person name="Spano G."/>
            <person name="Capozzi V."/>
            <person name="Lopez P."/>
        </authorList>
    </citation>
    <scope>NUCLEOTIDE SEQUENCE [LARGE SCALE GENOMIC DNA]</scope>
    <source>
        <strain evidence="10 11">2.6</strain>
    </source>
</reference>
<accession>A0A176TJ06</accession>
<dbReference type="GeneID" id="93382134"/>
<dbReference type="PANTHER" id="PTHR45008">
    <property type="entry name" value="PTS SYSTEM GLUCOSE-SPECIFIC EIIA COMPONENT"/>
    <property type="match status" value="1"/>
</dbReference>
<dbReference type="PROSITE" id="PS51093">
    <property type="entry name" value="PTS_EIIA_TYPE_1"/>
    <property type="match status" value="1"/>
</dbReference>
<dbReference type="SUPFAM" id="SSF51261">
    <property type="entry name" value="Duplicated hybrid motif"/>
    <property type="match status" value="1"/>
</dbReference>
<dbReference type="InterPro" id="IPR001127">
    <property type="entry name" value="PTS_EIIA_1_perm"/>
</dbReference>
<dbReference type="FunFam" id="2.70.70.10:FF:000001">
    <property type="entry name" value="PTS system glucose-specific IIA component"/>
    <property type="match status" value="1"/>
</dbReference>
<dbReference type="AlphaFoldDB" id="A0A176TJ06"/>
<name>A0A176TJ06_9LACO</name>
<dbReference type="InterPro" id="IPR011055">
    <property type="entry name" value="Dup_hybrid_motif"/>
</dbReference>
<keyword evidence="7" id="KW-0418">Kinase</keyword>
<keyword evidence="5" id="KW-0808">Transferase</keyword>
<dbReference type="GO" id="GO:0005737">
    <property type="term" value="C:cytoplasm"/>
    <property type="evidence" value="ECO:0007669"/>
    <property type="project" value="UniProtKB-SubCell"/>
</dbReference>
<dbReference type="GO" id="GO:0009401">
    <property type="term" value="P:phosphoenolpyruvate-dependent sugar phosphotransferase system"/>
    <property type="evidence" value="ECO:0007669"/>
    <property type="project" value="UniProtKB-KW"/>
</dbReference>
<dbReference type="PROSITE" id="PS00371">
    <property type="entry name" value="PTS_EIIA_TYPE_1_HIS"/>
    <property type="match status" value="1"/>
</dbReference>
<evidence type="ECO:0000313" key="9">
    <source>
        <dbReference type="EMBL" id="MDV7693861.1"/>
    </source>
</evidence>
<dbReference type="EMBL" id="WERX01000007">
    <property type="protein sequence ID" value="MDV7693861.1"/>
    <property type="molecule type" value="Genomic_DNA"/>
</dbReference>
<evidence type="ECO:0000313" key="11">
    <source>
        <dbReference type="Proteomes" id="UP000077280"/>
    </source>
</evidence>
<keyword evidence="4 9" id="KW-0762">Sugar transport</keyword>
<dbReference type="Gene3D" id="2.70.70.10">
    <property type="entry name" value="Glucose Permease (Domain IIA)"/>
    <property type="match status" value="1"/>
</dbReference>
<dbReference type="PANTHER" id="PTHR45008:SF1">
    <property type="entry name" value="PTS SYSTEM GLUCOSE-SPECIFIC EIIA COMPONENT"/>
    <property type="match status" value="1"/>
</dbReference>
<evidence type="ECO:0000256" key="1">
    <source>
        <dbReference type="ARBA" id="ARBA00004496"/>
    </source>
</evidence>
<dbReference type="Proteomes" id="UP000077280">
    <property type="component" value="Unassembled WGS sequence"/>
</dbReference>
<keyword evidence="6" id="KW-0598">Phosphotransferase system</keyword>
<protein>
    <submittedName>
        <fullName evidence="9">PTS glucose transporter subunit IIA</fullName>
    </submittedName>
    <submittedName>
        <fullName evidence="10">PTS sugar transporter subunit IIA</fullName>
    </submittedName>
</protein>
<comment type="caution">
    <text evidence="9">The sequence shown here is derived from an EMBL/GenBank/DDBJ whole genome shotgun (WGS) entry which is preliminary data.</text>
</comment>
<dbReference type="RefSeq" id="WP_057784183.1">
    <property type="nucleotide sequence ID" value="NZ_BJWE01000017.1"/>
</dbReference>
<keyword evidence="3" id="KW-0813">Transport</keyword>
<feature type="domain" description="PTS EIIA type-1" evidence="8">
    <location>
        <begin position="32"/>
        <end position="136"/>
    </location>
</feature>
<dbReference type="OrthoDB" id="9769191at2"/>
<evidence type="ECO:0000256" key="5">
    <source>
        <dbReference type="ARBA" id="ARBA00022679"/>
    </source>
</evidence>
<dbReference type="NCBIfam" id="TIGR00830">
    <property type="entry name" value="PTBA"/>
    <property type="match status" value="1"/>
</dbReference>
<evidence type="ECO:0000256" key="6">
    <source>
        <dbReference type="ARBA" id="ARBA00022683"/>
    </source>
</evidence>
<proteinExistence type="predicted"/>